<comment type="caution">
    <text evidence="6">The sequence shown here is derived from an EMBL/GenBank/DDBJ whole genome shotgun (WGS) entry which is preliminary data.</text>
</comment>
<comment type="subcellular location">
    <subcellularLocation>
        <location evidence="1">Cytoplasm</location>
        <location evidence="1">Cytoskeleton</location>
    </subcellularLocation>
</comment>
<dbReference type="Proteomes" id="UP001168990">
    <property type="component" value="Unassembled WGS sequence"/>
</dbReference>
<sequence length="266" mass="31071">MTWNMRKKIYLTQRPTPAPPLLSISEDRELDVAVQRLMHVEMTIRKLTKETKHYLEVIAKLDHADQQLSTSLSTCGLAHINEKFRHIVEEYHSVTTQVCKTVQDVTLLTQKTFVEPLKKLRDEFVLVAEALGKREELVNTWKSSYNRVKKMQEKKDRTASHIAKLEREKRTEELAAKELRAIHGRLLTELPWFLEKRLEYIKPSVHALILVQLDYYGNTTKLFTQLMTIKDHSCSPRSADISDEEYNAQINDELNKIKSLTIVKHH</sequence>
<keyword evidence="2" id="KW-0963">Cytoplasm</keyword>
<dbReference type="AlphaFoldDB" id="A0AA39FB92"/>
<keyword evidence="3" id="KW-0206">Cytoskeleton</keyword>
<dbReference type="PANTHER" id="PTHR47174">
    <property type="entry name" value="BRIDGING INTEGRATOR 3"/>
    <property type="match status" value="1"/>
</dbReference>
<reference evidence="6" key="1">
    <citation type="journal article" date="2023" name="bioRxiv">
        <title>Scaffold-level genome assemblies of two parasitoid biocontrol wasps reveal the parthenogenesis mechanism and an associated novel virus.</title>
        <authorList>
            <person name="Inwood S."/>
            <person name="Skelly J."/>
            <person name="Guhlin J."/>
            <person name="Harrop T."/>
            <person name="Goldson S."/>
            <person name="Dearden P."/>
        </authorList>
    </citation>
    <scope>NUCLEOTIDE SEQUENCE</scope>
    <source>
        <strain evidence="6">Irish</strain>
        <tissue evidence="6">Whole body</tissue>
    </source>
</reference>
<evidence type="ECO:0000313" key="6">
    <source>
        <dbReference type="EMBL" id="KAK0166379.1"/>
    </source>
</evidence>
<dbReference type="InterPro" id="IPR046982">
    <property type="entry name" value="BIN3/RVS161-like"/>
</dbReference>
<dbReference type="PANTHER" id="PTHR47174:SF3">
    <property type="entry name" value="BRIDGING INTEGRATOR 3"/>
    <property type="match status" value="1"/>
</dbReference>
<evidence type="ECO:0000256" key="4">
    <source>
        <dbReference type="SAM" id="Coils"/>
    </source>
</evidence>
<reference evidence="6" key="2">
    <citation type="submission" date="2023-03" db="EMBL/GenBank/DDBJ databases">
        <authorList>
            <person name="Inwood S.N."/>
            <person name="Skelly J.G."/>
            <person name="Guhlin J."/>
            <person name="Harrop T.W.R."/>
            <person name="Goldson S.G."/>
            <person name="Dearden P.K."/>
        </authorList>
    </citation>
    <scope>NUCLEOTIDE SEQUENCE</scope>
    <source>
        <strain evidence="6">Irish</strain>
        <tissue evidence="6">Whole body</tissue>
    </source>
</reference>
<dbReference type="GO" id="GO:0005737">
    <property type="term" value="C:cytoplasm"/>
    <property type="evidence" value="ECO:0007669"/>
    <property type="project" value="InterPro"/>
</dbReference>
<dbReference type="SUPFAM" id="SSF103657">
    <property type="entry name" value="BAR/IMD domain-like"/>
    <property type="match status" value="1"/>
</dbReference>
<evidence type="ECO:0000259" key="5">
    <source>
        <dbReference type="PROSITE" id="PS51021"/>
    </source>
</evidence>
<organism evidence="6 7">
    <name type="scientific">Microctonus aethiopoides</name>
    <dbReference type="NCBI Taxonomy" id="144406"/>
    <lineage>
        <taxon>Eukaryota</taxon>
        <taxon>Metazoa</taxon>
        <taxon>Ecdysozoa</taxon>
        <taxon>Arthropoda</taxon>
        <taxon>Hexapoda</taxon>
        <taxon>Insecta</taxon>
        <taxon>Pterygota</taxon>
        <taxon>Neoptera</taxon>
        <taxon>Endopterygota</taxon>
        <taxon>Hymenoptera</taxon>
        <taxon>Apocrita</taxon>
        <taxon>Ichneumonoidea</taxon>
        <taxon>Braconidae</taxon>
        <taxon>Euphorinae</taxon>
        <taxon>Microctonus</taxon>
    </lineage>
</organism>
<dbReference type="GO" id="GO:0015629">
    <property type="term" value="C:actin cytoskeleton"/>
    <property type="evidence" value="ECO:0007669"/>
    <property type="project" value="TreeGrafter"/>
</dbReference>
<keyword evidence="4" id="KW-0175">Coiled coil</keyword>
<dbReference type="PROSITE" id="PS51021">
    <property type="entry name" value="BAR"/>
    <property type="match status" value="1"/>
</dbReference>
<dbReference type="GO" id="GO:0051666">
    <property type="term" value="P:actin cortical patch localization"/>
    <property type="evidence" value="ECO:0007669"/>
    <property type="project" value="InterPro"/>
</dbReference>
<dbReference type="Gene3D" id="1.20.1270.60">
    <property type="entry name" value="Arfaptin homology (AH) domain/BAR domain"/>
    <property type="match status" value="1"/>
</dbReference>
<protein>
    <recommendedName>
        <fullName evidence="5">BAR domain-containing protein</fullName>
    </recommendedName>
</protein>
<name>A0AA39FB92_9HYME</name>
<feature type="coiled-coil region" evidence="4">
    <location>
        <begin position="148"/>
        <end position="182"/>
    </location>
</feature>
<evidence type="ECO:0000313" key="7">
    <source>
        <dbReference type="Proteomes" id="UP001168990"/>
    </source>
</evidence>
<feature type="domain" description="BAR" evidence="5">
    <location>
        <begin position="15"/>
        <end position="239"/>
    </location>
</feature>
<gene>
    <name evidence="6" type="ORF">PV328_004805</name>
</gene>
<dbReference type="GO" id="GO:0097320">
    <property type="term" value="P:plasma membrane tubulation"/>
    <property type="evidence" value="ECO:0007669"/>
    <property type="project" value="TreeGrafter"/>
</dbReference>
<evidence type="ECO:0000256" key="2">
    <source>
        <dbReference type="ARBA" id="ARBA00022490"/>
    </source>
</evidence>
<dbReference type="Pfam" id="PF03114">
    <property type="entry name" value="BAR"/>
    <property type="match status" value="1"/>
</dbReference>
<evidence type="ECO:0000256" key="3">
    <source>
        <dbReference type="ARBA" id="ARBA00023212"/>
    </source>
</evidence>
<dbReference type="GO" id="GO:0008289">
    <property type="term" value="F:lipid binding"/>
    <property type="evidence" value="ECO:0007669"/>
    <property type="project" value="TreeGrafter"/>
</dbReference>
<dbReference type="EMBL" id="JAQQBS010001422">
    <property type="protein sequence ID" value="KAK0166379.1"/>
    <property type="molecule type" value="Genomic_DNA"/>
</dbReference>
<dbReference type="GO" id="GO:0006897">
    <property type="term" value="P:endocytosis"/>
    <property type="evidence" value="ECO:0007669"/>
    <property type="project" value="InterPro"/>
</dbReference>
<evidence type="ECO:0000256" key="1">
    <source>
        <dbReference type="ARBA" id="ARBA00004245"/>
    </source>
</evidence>
<proteinExistence type="predicted"/>
<keyword evidence="7" id="KW-1185">Reference proteome</keyword>
<accession>A0AA39FB92</accession>
<dbReference type="InterPro" id="IPR027267">
    <property type="entry name" value="AH/BAR_dom_sf"/>
</dbReference>
<dbReference type="InterPro" id="IPR004148">
    <property type="entry name" value="BAR_dom"/>
</dbReference>